<gene>
    <name evidence="1" type="ORF">OE88DRAFT_1733903</name>
</gene>
<sequence length="778" mass="87188">MAHFIEPTRLPWNDVPSNVKLLRPGQGTTYVSPDSNIWWSPAGLAAAPPLLEDPPVDHNIIPDGYTVDDALRSRWYWNSAPYLPFVPVNIGVCYRGYLFTRLQPNLVRVWKLGDDKYRILEGILRLWLQLEASLDSVIATLSRAFHSSLPPDFKLLPSPSACGYANIYSRPREAFVASHQARAAFNVMIGTISYLISLSGVPTAGNNYTDTKLPWAMHLHNAGANPTFLEQLAKSCLADTSGQIKRRGVCVDPSPCSWAHTVRSLDAFGVPVWLCWGSAQSPRRPLHSNVFAFYPHQIDIAQAAATSIQQQAPETKSMVLGTNTRQRPGETVFDYLYRLHVDIRPCCIVRKSPSHTQSRTSRLKNAARQQAPRKANIYHWDEEELGSGVRVRTLVPTHDVVTYFWSAYNSCQRVYDDVHDEWDICSDLDVQPVPENPYAELEGSDFEEEDFYEAVAPANNVEPTVNSIVVTVNAIQHEAHMPEADIFLDDFVDLIKKRWGLEPSRASRRISEERWNSVWRVLNAGDPPTGMSVDERASLVEFLDWLKSGMGPSRWSQAPLSCDLNPSSPHYILLRPGLGRIRALQFARQVLYTIDLQSDCSFVIAVPSAMVALQILREVSWTASPDALIMNLVTRGIPFRTLARVSADQMSVCRCSPDSPPPRYREKTYVPGKADYAFYLEERAAILHVRSIARAALMKGGILWRLTLQTLGIQAAVDVILQGPDDYMHGMLFQGPNIPPFWDDELSASSADYICGVYRQFTGMSGSTAIYYSILTLC</sequence>
<dbReference type="Proteomes" id="UP000305948">
    <property type="component" value="Unassembled WGS sequence"/>
</dbReference>
<dbReference type="OrthoDB" id="3237250at2759"/>
<name>A0A5C3N532_9AGAM</name>
<reference evidence="1 2" key="1">
    <citation type="journal article" date="2019" name="Nat. Ecol. Evol.">
        <title>Megaphylogeny resolves global patterns of mushroom evolution.</title>
        <authorList>
            <person name="Varga T."/>
            <person name="Krizsan K."/>
            <person name="Foldi C."/>
            <person name="Dima B."/>
            <person name="Sanchez-Garcia M."/>
            <person name="Sanchez-Ramirez S."/>
            <person name="Szollosi G.J."/>
            <person name="Szarkandi J.G."/>
            <person name="Papp V."/>
            <person name="Albert L."/>
            <person name="Andreopoulos W."/>
            <person name="Angelini C."/>
            <person name="Antonin V."/>
            <person name="Barry K.W."/>
            <person name="Bougher N.L."/>
            <person name="Buchanan P."/>
            <person name="Buyck B."/>
            <person name="Bense V."/>
            <person name="Catcheside P."/>
            <person name="Chovatia M."/>
            <person name="Cooper J."/>
            <person name="Damon W."/>
            <person name="Desjardin D."/>
            <person name="Finy P."/>
            <person name="Geml J."/>
            <person name="Haridas S."/>
            <person name="Hughes K."/>
            <person name="Justo A."/>
            <person name="Karasinski D."/>
            <person name="Kautmanova I."/>
            <person name="Kiss B."/>
            <person name="Kocsube S."/>
            <person name="Kotiranta H."/>
            <person name="LaButti K.M."/>
            <person name="Lechner B.E."/>
            <person name="Liimatainen K."/>
            <person name="Lipzen A."/>
            <person name="Lukacs Z."/>
            <person name="Mihaltcheva S."/>
            <person name="Morgado L.N."/>
            <person name="Niskanen T."/>
            <person name="Noordeloos M.E."/>
            <person name="Ohm R.A."/>
            <person name="Ortiz-Santana B."/>
            <person name="Ovrebo C."/>
            <person name="Racz N."/>
            <person name="Riley R."/>
            <person name="Savchenko A."/>
            <person name="Shiryaev A."/>
            <person name="Soop K."/>
            <person name="Spirin V."/>
            <person name="Szebenyi C."/>
            <person name="Tomsovsky M."/>
            <person name="Tulloss R.E."/>
            <person name="Uehling J."/>
            <person name="Grigoriev I.V."/>
            <person name="Vagvolgyi C."/>
            <person name="Papp T."/>
            <person name="Martin F.M."/>
            <person name="Miettinen O."/>
            <person name="Hibbett D.S."/>
            <person name="Nagy L.G."/>
        </authorList>
    </citation>
    <scope>NUCLEOTIDE SEQUENCE [LARGE SCALE GENOMIC DNA]</scope>
    <source>
        <strain evidence="1 2">OMC1185</strain>
    </source>
</reference>
<accession>A0A5C3N532</accession>
<dbReference type="AlphaFoldDB" id="A0A5C3N532"/>
<proteinExistence type="predicted"/>
<evidence type="ECO:0000313" key="1">
    <source>
        <dbReference type="EMBL" id="TFK52919.1"/>
    </source>
</evidence>
<protein>
    <submittedName>
        <fullName evidence="1">Uncharacterized protein</fullName>
    </submittedName>
</protein>
<evidence type="ECO:0000313" key="2">
    <source>
        <dbReference type="Proteomes" id="UP000305948"/>
    </source>
</evidence>
<organism evidence="1 2">
    <name type="scientific">Heliocybe sulcata</name>
    <dbReference type="NCBI Taxonomy" id="5364"/>
    <lineage>
        <taxon>Eukaryota</taxon>
        <taxon>Fungi</taxon>
        <taxon>Dikarya</taxon>
        <taxon>Basidiomycota</taxon>
        <taxon>Agaricomycotina</taxon>
        <taxon>Agaricomycetes</taxon>
        <taxon>Gloeophyllales</taxon>
        <taxon>Gloeophyllaceae</taxon>
        <taxon>Heliocybe</taxon>
    </lineage>
</organism>
<dbReference type="EMBL" id="ML213508">
    <property type="protein sequence ID" value="TFK52919.1"/>
    <property type="molecule type" value="Genomic_DNA"/>
</dbReference>
<keyword evidence="2" id="KW-1185">Reference proteome</keyword>
<dbReference type="STRING" id="5364.A0A5C3N532"/>